<dbReference type="Proteomes" id="UP000266841">
    <property type="component" value="Unassembled WGS sequence"/>
</dbReference>
<dbReference type="AlphaFoldDB" id="K0T9C2"/>
<evidence type="ECO:0000313" key="2">
    <source>
        <dbReference type="Proteomes" id="UP000266841"/>
    </source>
</evidence>
<evidence type="ECO:0000313" key="1">
    <source>
        <dbReference type="EMBL" id="EJK74115.1"/>
    </source>
</evidence>
<gene>
    <name evidence="1" type="ORF">THAOC_04226</name>
</gene>
<comment type="caution">
    <text evidence="1">The sequence shown here is derived from an EMBL/GenBank/DDBJ whole genome shotgun (WGS) entry which is preliminary data.</text>
</comment>
<organism evidence="1 2">
    <name type="scientific">Thalassiosira oceanica</name>
    <name type="common">Marine diatom</name>
    <dbReference type="NCBI Taxonomy" id="159749"/>
    <lineage>
        <taxon>Eukaryota</taxon>
        <taxon>Sar</taxon>
        <taxon>Stramenopiles</taxon>
        <taxon>Ochrophyta</taxon>
        <taxon>Bacillariophyta</taxon>
        <taxon>Coscinodiscophyceae</taxon>
        <taxon>Thalassiosirophycidae</taxon>
        <taxon>Thalassiosirales</taxon>
        <taxon>Thalassiosiraceae</taxon>
        <taxon>Thalassiosira</taxon>
    </lineage>
</organism>
<proteinExistence type="predicted"/>
<name>K0T9C2_THAOC</name>
<keyword evidence="2" id="KW-1185">Reference proteome</keyword>
<dbReference type="EMBL" id="AGNL01003940">
    <property type="protein sequence ID" value="EJK74115.1"/>
    <property type="molecule type" value="Genomic_DNA"/>
</dbReference>
<reference evidence="1 2" key="1">
    <citation type="journal article" date="2012" name="Genome Biol.">
        <title>Genome and low-iron response of an oceanic diatom adapted to chronic iron limitation.</title>
        <authorList>
            <person name="Lommer M."/>
            <person name="Specht M."/>
            <person name="Roy A.S."/>
            <person name="Kraemer L."/>
            <person name="Andreson R."/>
            <person name="Gutowska M.A."/>
            <person name="Wolf J."/>
            <person name="Bergner S.V."/>
            <person name="Schilhabel M.B."/>
            <person name="Klostermeier U.C."/>
            <person name="Beiko R.G."/>
            <person name="Rosenstiel P."/>
            <person name="Hippler M."/>
            <person name="Laroche J."/>
        </authorList>
    </citation>
    <scope>NUCLEOTIDE SEQUENCE [LARGE SCALE GENOMIC DNA]</scope>
    <source>
        <strain evidence="1 2">CCMP1005</strain>
    </source>
</reference>
<sequence length="136" mass="15243">MNETLHALHDQMARRSLSLPSGPKKDIGLLQFGCFSSLCHILAATKVTLDKRQYDFEGGIWLATHDICEADGWSKSKSSFDSGDLLGIRPDLVDDPKTSKAWLVTIYMNKHKQKQPQAESMASRHLLDVDDKQGCR</sequence>
<protein>
    <submittedName>
        <fullName evidence="1">Uncharacterized protein</fullName>
    </submittedName>
</protein>
<accession>K0T9C2</accession>